<dbReference type="Proteomes" id="UP000094444">
    <property type="component" value="Unassembled WGS sequence"/>
</dbReference>
<sequence length="531" mass="58093">MRRLRVRDPLGLCWACGGSISYNATSQKRTLIERSRVVGTRRKVKVKSHLPAFDLPDVVLDLDAEDSPYARPFNEKDAAQQRAKWGQNPLLPEVEERVAQLEKDIIRDRNKMNHILAARYHPYKISDLDVLSVALLGGNATASSLADHKDGAVDQDGPRQDDALLRGRNQALDNNGIPQRIQARDANTIIHFLLHRQRQAPVSHKTASASVNVNSSDTFENAVKHCKNLSFLKRLCLHSFSSGHEAITPASMDCIAGWFTDSKRNKPSRSYDQDALKLVNNLTMRQLSGNTGLSPSLSRVGLSLAANLALLPAIIQYLHICLSQGFIGGSTEDKPATLGAVGEGILQALKQGDGSARGTRLELFTLLTGRSLAGSTVQPSLFGSSLSSTEGDPDTHEIYVQLLGQLGAYRLLWHSWNKGTETRMRRYIPVYHAALIRCAEVLRDANNVAGLDCTTATGDLERDAELDMHAIDALDAYHASSTPAEDPYAFRIENAPSMDEITEVFMSTNIHQAVALVNDLITSAGTASTLE</sequence>
<comment type="caution">
    <text evidence="1">The sequence shown here is derived from an EMBL/GenBank/DDBJ whole genome shotgun (WGS) entry which is preliminary data.</text>
</comment>
<keyword evidence="2" id="KW-1185">Reference proteome</keyword>
<dbReference type="InParanoid" id="A0A2P5HZP0"/>
<name>A0A2P5HZP0_DIAHE</name>
<proteinExistence type="predicted"/>
<evidence type="ECO:0000313" key="2">
    <source>
        <dbReference type="Proteomes" id="UP000094444"/>
    </source>
</evidence>
<organism evidence="1 2">
    <name type="scientific">Diaporthe helianthi</name>
    <dbReference type="NCBI Taxonomy" id="158607"/>
    <lineage>
        <taxon>Eukaryota</taxon>
        <taxon>Fungi</taxon>
        <taxon>Dikarya</taxon>
        <taxon>Ascomycota</taxon>
        <taxon>Pezizomycotina</taxon>
        <taxon>Sordariomycetes</taxon>
        <taxon>Sordariomycetidae</taxon>
        <taxon>Diaporthales</taxon>
        <taxon>Diaporthaceae</taxon>
        <taxon>Diaporthe</taxon>
    </lineage>
</organism>
<dbReference type="AlphaFoldDB" id="A0A2P5HZP0"/>
<reference evidence="1" key="1">
    <citation type="submission" date="2017-09" db="EMBL/GenBank/DDBJ databases">
        <title>Polyketide synthases of a Diaporthe helianthi virulent isolate.</title>
        <authorList>
            <person name="Baroncelli R."/>
        </authorList>
    </citation>
    <scope>NUCLEOTIDE SEQUENCE [LARGE SCALE GENOMIC DNA]</scope>
    <source>
        <strain evidence="1">7/96</strain>
    </source>
</reference>
<protein>
    <submittedName>
        <fullName evidence="1">Uncharacterized protein</fullName>
    </submittedName>
</protein>
<dbReference type="OrthoDB" id="4581301at2759"/>
<accession>A0A2P5HZP0</accession>
<dbReference type="EMBL" id="MAVT02000453">
    <property type="protein sequence ID" value="POS75712.1"/>
    <property type="molecule type" value="Genomic_DNA"/>
</dbReference>
<gene>
    <name evidence="1" type="ORF">DHEL01_v205889</name>
</gene>
<evidence type="ECO:0000313" key="1">
    <source>
        <dbReference type="EMBL" id="POS75712.1"/>
    </source>
</evidence>